<keyword evidence="5 7" id="KW-0472">Membrane</keyword>
<proteinExistence type="predicted"/>
<evidence type="ECO:0000313" key="9">
    <source>
        <dbReference type="EMBL" id="HIU61683.1"/>
    </source>
</evidence>
<dbReference type="CDD" id="cd06462">
    <property type="entry name" value="Peptidase_S24_S26"/>
    <property type="match status" value="1"/>
</dbReference>
<dbReference type="SUPFAM" id="SSF51306">
    <property type="entry name" value="LexA/Signal peptidase"/>
    <property type="match status" value="1"/>
</dbReference>
<dbReference type="Pfam" id="PF00717">
    <property type="entry name" value="Peptidase_S24"/>
    <property type="match status" value="1"/>
</dbReference>
<dbReference type="AlphaFoldDB" id="A0A9D1MKF4"/>
<keyword evidence="2" id="KW-0645">Protease</keyword>
<keyword evidence="4 7" id="KW-1133">Transmembrane helix</keyword>
<evidence type="ECO:0000256" key="6">
    <source>
        <dbReference type="NCBIfam" id="TIGR02228"/>
    </source>
</evidence>
<feature type="domain" description="Peptidase S24/S26A/S26B/S26C" evidence="8">
    <location>
        <begin position="62"/>
        <end position="143"/>
    </location>
</feature>
<reference evidence="9" key="1">
    <citation type="submission" date="2020-10" db="EMBL/GenBank/DDBJ databases">
        <authorList>
            <person name="Gilroy R."/>
        </authorList>
    </citation>
    <scope>NUCLEOTIDE SEQUENCE</scope>
    <source>
        <strain evidence="9">CHK195-12923</strain>
    </source>
</reference>
<dbReference type="Gene3D" id="2.10.109.10">
    <property type="entry name" value="Umud Fragment, subunit A"/>
    <property type="match status" value="1"/>
</dbReference>
<evidence type="ECO:0000256" key="3">
    <source>
        <dbReference type="ARBA" id="ARBA00022692"/>
    </source>
</evidence>
<dbReference type="GO" id="GO:0009003">
    <property type="term" value="F:signal peptidase activity"/>
    <property type="evidence" value="ECO:0007669"/>
    <property type="project" value="UniProtKB-EC"/>
</dbReference>
<keyword evidence="9" id="KW-0378">Hydrolase</keyword>
<dbReference type="InterPro" id="IPR036286">
    <property type="entry name" value="LexA/Signal_pep-like_sf"/>
</dbReference>
<feature type="transmembrane region" description="Helical" evidence="7">
    <location>
        <begin position="161"/>
        <end position="180"/>
    </location>
</feature>
<dbReference type="GO" id="GO:0016020">
    <property type="term" value="C:membrane"/>
    <property type="evidence" value="ECO:0007669"/>
    <property type="project" value="UniProtKB-SubCell"/>
</dbReference>
<dbReference type="InterPro" id="IPR001733">
    <property type="entry name" value="Peptidase_S26B"/>
</dbReference>
<dbReference type="Proteomes" id="UP000824110">
    <property type="component" value="Unassembled WGS sequence"/>
</dbReference>
<name>A0A9D1MKF4_9FIRM</name>
<comment type="caution">
    <text evidence="9">The sequence shown here is derived from an EMBL/GenBank/DDBJ whole genome shotgun (WGS) entry which is preliminary data.</text>
</comment>
<sequence>MGTVNSRLAAPREVSTAFLWFKRIALGVVFAILIFLLFVLSVLAFQRIAGKNIPKVFGFAPLTVLTGSMEPVIYPGDMIVIQEAESYEEGDIITYVRMQGQTSTTHRIVDIYTEGGITYYVTKGDNNNTEDFPIVFSQIEGKVVLIIPGLGTFIEWLKTPAGITAILLFICVIAAFVYIVKT</sequence>
<evidence type="ECO:0000256" key="7">
    <source>
        <dbReference type="SAM" id="Phobius"/>
    </source>
</evidence>
<evidence type="ECO:0000256" key="2">
    <source>
        <dbReference type="ARBA" id="ARBA00022670"/>
    </source>
</evidence>
<comment type="subcellular location">
    <subcellularLocation>
        <location evidence="1">Membrane</location>
    </subcellularLocation>
</comment>
<dbReference type="PANTHER" id="PTHR10806:SF6">
    <property type="entry name" value="SIGNAL PEPTIDASE COMPLEX CATALYTIC SUBUNIT SEC11"/>
    <property type="match status" value="1"/>
</dbReference>
<protein>
    <recommendedName>
        <fullName evidence="6">Signal peptidase I</fullName>
        <ecNumber evidence="6">3.4.21.89</ecNumber>
    </recommendedName>
</protein>
<dbReference type="InterPro" id="IPR015927">
    <property type="entry name" value="Peptidase_S24_S26A/B/C"/>
</dbReference>
<evidence type="ECO:0000259" key="8">
    <source>
        <dbReference type="Pfam" id="PF00717"/>
    </source>
</evidence>
<dbReference type="NCBIfam" id="TIGR02228">
    <property type="entry name" value="sigpep_I_arch"/>
    <property type="match status" value="1"/>
</dbReference>
<dbReference type="PRINTS" id="PR00728">
    <property type="entry name" value="SIGNALPTASE"/>
</dbReference>
<dbReference type="GO" id="GO:0004252">
    <property type="term" value="F:serine-type endopeptidase activity"/>
    <property type="evidence" value="ECO:0007669"/>
    <property type="project" value="UniProtKB-UniRule"/>
</dbReference>
<dbReference type="EMBL" id="DVNE01000033">
    <property type="protein sequence ID" value="HIU61683.1"/>
    <property type="molecule type" value="Genomic_DNA"/>
</dbReference>
<gene>
    <name evidence="9" type="ORF">IAB69_03440</name>
</gene>
<evidence type="ECO:0000313" key="10">
    <source>
        <dbReference type="Proteomes" id="UP000824110"/>
    </source>
</evidence>
<organism evidence="9 10">
    <name type="scientific">Candidatus Coproplasma excrementigallinarum</name>
    <dbReference type="NCBI Taxonomy" id="2840747"/>
    <lineage>
        <taxon>Bacteria</taxon>
        <taxon>Bacillati</taxon>
        <taxon>Bacillota</taxon>
        <taxon>Clostridia</taxon>
        <taxon>Eubacteriales</taxon>
        <taxon>Candidatus Coproplasma</taxon>
    </lineage>
</organism>
<dbReference type="EC" id="3.4.21.89" evidence="6"/>
<feature type="transmembrane region" description="Helical" evidence="7">
    <location>
        <begin position="20"/>
        <end position="45"/>
    </location>
</feature>
<dbReference type="GO" id="GO:0006465">
    <property type="term" value="P:signal peptide processing"/>
    <property type="evidence" value="ECO:0007669"/>
    <property type="project" value="UniProtKB-UniRule"/>
</dbReference>
<keyword evidence="3 7" id="KW-0812">Transmembrane</keyword>
<evidence type="ECO:0000256" key="4">
    <source>
        <dbReference type="ARBA" id="ARBA00022989"/>
    </source>
</evidence>
<evidence type="ECO:0000256" key="1">
    <source>
        <dbReference type="ARBA" id="ARBA00004370"/>
    </source>
</evidence>
<accession>A0A9D1MKF4</accession>
<dbReference type="PANTHER" id="PTHR10806">
    <property type="entry name" value="SIGNAL PEPTIDASE COMPLEX CATALYTIC SUBUNIT SEC11"/>
    <property type="match status" value="1"/>
</dbReference>
<reference evidence="9" key="2">
    <citation type="journal article" date="2021" name="PeerJ">
        <title>Extensive microbial diversity within the chicken gut microbiome revealed by metagenomics and culture.</title>
        <authorList>
            <person name="Gilroy R."/>
            <person name="Ravi A."/>
            <person name="Getino M."/>
            <person name="Pursley I."/>
            <person name="Horton D.L."/>
            <person name="Alikhan N.F."/>
            <person name="Baker D."/>
            <person name="Gharbi K."/>
            <person name="Hall N."/>
            <person name="Watson M."/>
            <person name="Adriaenssens E.M."/>
            <person name="Foster-Nyarko E."/>
            <person name="Jarju S."/>
            <person name="Secka A."/>
            <person name="Antonio M."/>
            <person name="Oren A."/>
            <person name="Chaudhuri R.R."/>
            <person name="La Ragione R."/>
            <person name="Hildebrand F."/>
            <person name="Pallen M.J."/>
        </authorList>
    </citation>
    <scope>NUCLEOTIDE SEQUENCE</scope>
    <source>
        <strain evidence="9">CHK195-12923</strain>
    </source>
</reference>
<evidence type="ECO:0000256" key="5">
    <source>
        <dbReference type="ARBA" id="ARBA00023136"/>
    </source>
</evidence>